<dbReference type="VEuPathDB" id="FungiDB:MAPG_00093"/>
<evidence type="ECO:0000313" key="4">
    <source>
        <dbReference type="Proteomes" id="UP000011715"/>
    </source>
</evidence>
<reference evidence="2" key="1">
    <citation type="submission" date="2010-05" db="EMBL/GenBank/DDBJ databases">
        <title>The Genome Sequence of Magnaporthe poae strain ATCC 64411.</title>
        <authorList>
            <consortium name="The Broad Institute Genome Sequencing Platform"/>
            <consortium name="Broad Institute Genome Sequencing Center for Infectious Disease"/>
            <person name="Ma L.-J."/>
            <person name="Dead R."/>
            <person name="Young S."/>
            <person name="Zeng Q."/>
            <person name="Koehrsen M."/>
            <person name="Alvarado L."/>
            <person name="Berlin A."/>
            <person name="Chapman S.B."/>
            <person name="Chen Z."/>
            <person name="Freedman E."/>
            <person name="Gellesch M."/>
            <person name="Goldberg J."/>
            <person name="Griggs A."/>
            <person name="Gujja S."/>
            <person name="Heilman E.R."/>
            <person name="Heiman D."/>
            <person name="Hepburn T."/>
            <person name="Howarth C."/>
            <person name="Jen D."/>
            <person name="Larson L."/>
            <person name="Mehta T."/>
            <person name="Neiman D."/>
            <person name="Pearson M."/>
            <person name="Roberts A."/>
            <person name="Saif S."/>
            <person name="Shea T."/>
            <person name="Shenoy N."/>
            <person name="Sisk P."/>
            <person name="Stolte C."/>
            <person name="Sykes S."/>
            <person name="Walk T."/>
            <person name="White J."/>
            <person name="Yandava C."/>
            <person name="Haas B."/>
            <person name="Nusbaum C."/>
            <person name="Birren B."/>
        </authorList>
    </citation>
    <scope>NUCLEOTIDE SEQUENCE</scope>
    <source>
        <strain evidence="2">ATCC 64411</strain>
    </source>
</reference>
<reference evidence="3" key="5">
    <citation type="submission" date="2015-06" db="UniProtKB">
        <authorList>
            <consortium name="EnsemblFungi"/>
        </authorList>
    </citation>
    <scope>IDENTIFICATION</scope>
    <source>
        <strain evidence="3">ATCC 64411</strain>
    </source>
</reference>
<gene>
    <name evidence="2" type="ORF">MAPG_00093</name>
</gene>
<reference evidence="2" key="3">
    <citation type="submission" date="2011-03" db="EMBL/GenBank/DDBJ databases">
        <title>Annotation of Magnaporthe poae ATCC 64411.</title>
        <authorList>
            <person name="Ma L.-J."/>
            <person name="Dead R."/>
            <person name="Young S.K."/>
            <person name="Zeng Q."/>
            <person name="Gargeya S."/>
            <person name="Fitzgerald M."/>
            <person name="Haas B."/>
            <person name="Abouelleil A."/>
            <person name="Alvarado L."/>
            <person name="Arachchi H.M."/>
            <person name="Berlin A."/>
            <person name="Brown A."/>
            <person name="Chapman S.B."/>
            <person name="Chen Z."/>
            <person name="Dunbar C."/>
            <person name="Freedman E."/>
            <person name="Gearin G."/>
            <person name="Gellesch M."/>
            <person name="Goldberg J."/>
            <person name="Griggs A."/>
            <person name="Gujja S."/>
            <person name="Heiman D."/>
            <person name="Howarth C."/>
            <person name="Larson L."/>
            <person name="Lui A."/>
            <person name="MacDonald P.J.P."/>
            <person name="Mehta T."/>
            <person name="Montmayeur A."/>
            <person name="Murphy C."/>
            <person name="Neiman D."/>
            <person name="Pearson M."/>
            <person name="Priest M."/>
            <person name="Roberts A."/>
            <person name="Saif S."/>
            <person name="Shea T."/>
            <person name="Shenoy N."/>
            <person name="Sisk P."/>
            <person name="Stolte C."/>
            <person name="Sykes S."/>
            <person name="Yandava C."/>
            <person name="Wortman J."/>
            <person name="Nusbaum C."/>
            <person name="Birren B."/>
        </authorList>
    </citation>
    <scope>NUCLEOTIDE SEQUENCE</scope>
    <source>
        <strain evidence="2">ATCC 64411</strain>
    </source>
</reference>
<dbReference type="AlphaFoldDB" id="A0A0C4DK31"/>
<reference evidence="3" key="4">
    <citation type="journal article" date="2015" name="G3 (Bethesda)">
        <title>Genome sequences of three phytopathogenic species of the Magnaporthaceae family of fungi.</title>
        <authorList>
            <person name="Okagaki L.H."/>
            <person name="Nunes C.C."/>
            <person name="Sailsbery J."/>
            <person name="Clay B."/>
            <person name="Brown D."/>
            <person name="John T."/>
            <person name="Oh Y."/>
            <person name="Young N."/>
            <person name="Fitzgerald M."/>
            <person name="Haas B.J."/>
            <person name="Zeng Q."/>
            <person name="Young S."/>
            <person name="Adiconis X."/>
            <person name="Fan L."/>
            <person name="Levin J.Z."/>
            <person name="Mitchell T.K."/>
            <person name="Okubara P.A."/>
            <person name="Farman M.L."/>
            <person name="Kohn L.M."/>
            <person name="Birren B."/>
            <person name="Ma L.-J."/>
            <person name="Dean R.A."/>
        </authorList>
    </citation>
    <scope>NUCLEOTIDE SEQUENCE</scope>
    <source>
        <strain evidence="3">ATCC 64411 / 73-15</strain>
    </source>
</reference>
<keyword evidence="4" id="KW-1185">Reference proteome</keyword>
<organism evidence="3 4">
    <name type="scientific">Magnaporthiopsis poae (strain ATCC 64411 / 73-15)</name>
    <name type="common">Kentucky bluegrass fungus</name>
    <name type="synonym">Magnaporthe poae</name>
    <dbReference type="NCBI Taxonomy" id="644358"/>
    <lineage>
        <taxon>Eukaryota</taxon>
        <taxon>Fungi</taxon>
        <taxon>Dikarya</taxon>
        <taxon>Ascomycota</taxon>
        <taxon>Pezizomycotina</taxon>
        <taxon>Sordariomycetes</taxon>
        <taxon>Sordariomycetidae</taxon>
        <taxon>Magnaporthales</taxon>
        <taxon>Magnaporthaceae</taxon>
        <taxon>Magnaporthiopsis</taxon>
    </lineage>
</organism>
<dbReference type="EMBL" id="ADBL01000018">
    <property type="status" value="NOT_ANNOTATED_CDS"/>
    <property type="molecule type" value="Genomic_DNA"/>
</dbReference>
<reference evidence="4" key="2">
    <citation type="submission" date="2010-05" db="EMBL/GenBank/DDBJ databases">
        <title>The genome sequence of Magnaporthe poae strain ATCC 64411.</title>
        <authorList>
            <person name="Ma L.-J."/>
            <person name="Dead R."/>
            <person name="Young S."/>
            <person name="Zeng Q."/>
            <person name="Koehrsen M."/>
            <person name="Alvarado L."/>
            <person name="Berlin A."/>
            <person name="Chapman S.B."/>
            <person name="Chen Z."/>
            <person name="Freedman E."/>
            <person name="Gellesch M."/>
            <person name="Goldberg J."/>
            <person name="Griggs A."/>
            <person name="Gujja S."/>
            <person name="Heilman E.R."/>
            <person name="Heiman D."/>
            <person name="Hepburn T."/>
            <person name="Howarth C."/>
            <person name="Jen D."/>
            <person name="Larson L."/>
            <person name="Mehta T."/>
            <person name="Neiman D."/>
            <person name="Pearson M."/>
            <person name="Roberts A."/>
            <person name="Saif S."/>
            <person name="Shea T."/>
            <person name="Shenoy N."/>
            <person name="Sisk P."/>
            <person name="Stolte C."/>
            <person name="Sykes S."/>
            <person name="Walk T."/>
            <person name="White J."/>
            <person name="Yandava C."/>
            <person name="Haas B."/>
            <person name="Nusbaum C."/>
            <person name="Birren B."/>
        </authorList>
    </citation>
    <scope>NUCLEOTIDE SEQUENCE [LARGE SCALE GENOMIC DNA]</scope>
    <source>
        <strain evidence="4">ATCC 64411 / 73-15</strain>
    </source>
</reference>
<evidence type="ECO:0000313" key="2">
    <source>
        <dbReference type="EMBL" id="KLU80998.1"/>
    </source>
</evidence>
<accession>A0A0C4DK31</accession>
<dbReference type="EMBL" id="GL876966">
    <property type="protein sequence ID" value="KLU80998.1"/>
    <property type="molecule type" value="Genomic_DNA"/>
</dbReference>
<name>A0A0C4DK31_MAGP6</name>
<evidence type="ECO:0000313" key="3">
    <source>
        <dbReference type="EnsemblFungi" id="MAPG_00093T0"/>
    </source>
</evidence>
<evidence type="ECO:0000256" key="1">
    <source>
        <dbReference type="SAM" id="MobiDB-lite"/>
    </source>
</evidence>
<sequence>MVSGEDPLPAVGRPWENTAEETGIRKPGLRKAFPSASSSDPPPLSYRRCDEGRPKLWPSWMLDDLGRTGQGNICSWTSSTAAMLCLPGASAVLVDAMRR</sequence>
<dbReference type="Proteomes" id="UP000011715">
    <property type="component" value="Unassembled WGS sequence"/>
</dbReference>
<feature type="region of interest" description="Disordered" evidence="1">
    <location>
        <begin position="1"/>
        <end position="48"/>
    </location>
</feature>
<protein>
    <submittedName>
        <fullName evidence="2 3">Uncharacterized protein</fullName>
    </submittedName>
</protein>
<dbReference type="EnsemblFungi" id="MAPG_00093T0">
    <property type="protein sequence ID" value="MAPG_00093T0"/>
    <property type="gene ID" value="MAPG_00093"/>
</dbReference>
<proteinExistence type="predicted"/>